<organism evidence="2 3">
    <name type="scientific">Lentinus brumalis</name>
    <dbReference type="NCBI Taxonomy" id="2498619"/>
    <lineage>
        <taxon>Eukaryota</taxon>
        <taxon>Fungi</taxon>
        <taxon>Dikarya</taxon>
        <taxon>Basidiomycota</taxon>
        <taxon>Agaricomycotina</taxon>
        <taxon>Agaricomycetes</taxon>
        <taxon>Polyporales</taxon>
        <taxon>Polyporaceae</taxon>
        <taxon>Lentinus</taxon>
    </lineage>
</organism>
<gene>
    <name evidence="2" type="ORF">OH76DRAFT_1401464</name>
</gene>
<dbReference type="Proteomes" id="UP000256964">
    <property type="component" value="Unassembled WGS sequence"/>
</dbReference>
<keyword evidence="3" id="KW-1185">Reference proteome</keyword>
<dbReference type="EMBL" id="KZ857394">
    <property type="protein sequence ID" value="RDX51578.1"/>
    <property type="molecule type" value="Genomic_DNA"/>
</dbReference>
<reference evidence="2 3" key="1">
    <citation type="journal article" date="2018" name="Biotechnol. Biofuels">
        <title>Integrative visual omics of the white-rot fungus Polyporus brumalis exposes the biotechnological potential of its oxidative enzymes for delignifying raw plant biomass.</title>
        <authorList>
            <person name="Miyauchi S."/>
            <person name="Rancon A."/>
            <person name="Drula E."/>
            <person name="Hage H."/>
            <person name="Chaduli D."/>
            <person name="Favel A."/>
            <person name="Grisel S."/>
            <person name="Henrissat B."/>
            <person name="Herpoel-Gimbert I."/>
            <person name="Ruiz-Duenas F.J."/>
            <person name="Chevret D."/>
            <person name="Hainaut M."/>
            <person name="Lin J."/>
            <person name="Wang M."/>
            <person name="Pangilinan J."/>
            <person name="Lipzen A."/>
            <person name="Lesage-Meessen L."/>
            <person name="Navarro D."/>
            <person name="Riley R."/>
            <person name="Grigoriev I.V."/>
            <person name="Zhou S."/>
            <person name="Raouche S."/>
            <person name="Rosso M.N."/>
        </authorList>
    </citation>
    <scope>NUCLEOTIDE SEQUENCE [LARGE SCALE GENOMIC DNA]</scope>
    <source>
        <strain evidence="2 3">BRFM 1820</strain>
    </source>
</reference>
<feature type="compositionally biased region" description="Basic and acidic residues" evidence="1">
    <location>
        <begin position="39"/>
        <end position="56"/>
    </location>
</feature>
<evidence type="ECO:0000256" key="1">
    <source>
        <dbReference type="SAM" id="MobiDB-lite"/>
    </source>
</evidence>
<evidence type="ECO:0000313" key="2">
    <source>
        <dbReference type="EMBL" id="RDX51578.1"/>
    </source>
</evidence>
<feature type="region of interest" description="Disordered" evidence="1">
    <location>
        <begin position="34"/>
        <end position="56"/>
    </location>
</feature>
<proteinExistence type="predicted"/>
<dbReference type="AlphaFoldDB" id="A0A371DGD7"/>
<evidence type="ECO:0000313" key="3">
    <source>
        <dbReference type="Proteomes" id="UP000256964"/>
    </source>
</evidence>
<accession>A0A371DGD7</accession>
<sequence length="56" mass="6483">MAAKRRFLPFQIIARRILRLPLSDTPVLRSILFDEDGSDSTHHPHETHSAAQFERT</sequence>
<protein>
    <submittedName>
        <fullName evidence="2">Uncharacterized protein</fullName>
    </submittedName>
</protein>
<name>A0A371DGD7_9APHY</name>